<keyword evidence="2" id="KW-0058">Aromatic hydrocarbons catabolism</keyword>
<protein>
    <recommendedName>
        <fullName evidence="4">Epoxide hydrolase N-terminal domain-containing protein</fullName>
    </recommendedName>
</protein>
<dbReference type="AlphaFoldDB" id="A0A8S0WD57"/>
<proteinExistence type="inferred from homology"/>
<evidence type="ECO:0000256" key="2">
    <source>
        <dbReference type="ARBA" id="ARBA00022797"/>
    </source>
</evidence>
<dbReference type="SUPFAM" id="SSF53474">
    <property type="entry name" value="alpha/beta-Hydrolases"/>
    <property type="match status" value="1"/>
</dbReference>
<comment type="caution">
    <text evidence="5">The sequence shown here is derived from an EMBL/GenBank/DDBJ whole genome shotgun (WGS) entry which is preliminary data.</text>
</comment>
<keyword evidence="3" id="KW-0378">Hydrolase</keyword>
<dbReference type="PRINTS" id="PR00412">
    <property type="entry name" value="EPOXHYDRLASE"/>
</dbReference>
<dbReference type="InterPro" id="IPR016292">
    <property type="entry name" value="Epoxide_hydrolase"/>
</dbReference>
<accession>A0A8S0WD57</accession>
<evidence type="ECO:0000313" key="6">
    <source>
        <dbReference type="Proteomes" id="UP000467700"/>
    </source>
</evidence>
<comment type="similarity">
    <text evidence="1">Belongs to the peptidase S33 family.</text>
</comment>
<feature type="domain" description="Epoxide hydrolase N-terminal" evidence="4">
    <location>
        <begin position="11"/>
        <end position="121"/>
    </location>
</feature>
<dbReference type="PIRSF" id="PIRSF001112">
    <property type="entry name" value="Epoxide_hydrolase"/>
    <property type="match status" value="1"/>
</dbReference>
<gene>
    <name evidence="5" type="ORF">AAE3_LOCUS13583</name>
</gene>
<dbReference type="PANTHER" id="PTHR21661">
    <property type="entry name" value="EPOXIDE HYDROLASE 1-RELATED"/>
    <property type="match status" value="1"/>
</dbReference>
<evidence type="ECO:0000259" key="4">
    <source>
        <dbReference type="Pfam" id="PF06441"/>
    </source>
</evidence>
<evidence type="ECO:0000313" key="5">
    <source>
        <dbReference type="EMBL" id="CAA7271339.1"/>
    </source>
</evidence>
<evidence type="ECO:0000256" key="1">
    <source>
        <dbReference type="ARBA" id="ARBA00010088"/>
    </source>
</evidence>
<dbReference type="GO" id="GO:0097176">
    <property type="term" value="P:epoxide metabolic process"/>
    <property type="evidence" value="ECO:0007669"/>
    <property type="project" value="TreeGrafter"/>
</dbReference>
<sequence>MASNPPLQPGRPFKISVPEEKIATLKGKLTHIRDSEELADVCREYGVSPTDIQRLLARWRDGYDWRKHERELNEELPQYKRDIYVDAFATLRIHYVHKKSEVKGAIPLLFVHGWPGSFIEVRKILPLLAQKSPDYPSFHVVALSLPGYGFSAAPRKKFSISQYAETGHKLMLSLGYEEYVTQGGDIGFFITRRMTKTYGGQHTRTHSRLLELSPPHLFGSPWLYFVNTLTRYTTAEADHPDSPMMHDAGDLRGRSTLSQTNGHDVATSPVQLLAWIYEKLFKWSDSYPWDDDEVLTWVSIYWFSAAGPAASLAAYYEMIKAGDRAPAKTNVPLGRPYFPREVLNIPRLSAKTPNLVSEEEASIGGQFAAYEKPQELVMDLRRMFGRNGSTFGAVTGKTGF</sequence>
<dbReference type="Proteomes" id="UP000467700">
    <property type="component" value="Unassembled WGS sequence"/>
</dbReference>
<dbReference type="GO" id="GO:0004301">
    <property type="term" value="F:epoxide hydrolase activity"/>
    <property type="evidence" value="ECO:0007669"/>
    <property type="project" value="TreeGrafter"/>
</dbReference>
<evidence type="ECO:0000256" key="3">
    <source>
        <dbReference type="ARBA" id="ARBA00022801"/>
    </source>
</evidence>
<dbReference type="EMBL" id="CACVBS010000105">
    <property type="protein sequence ID" value="CAA7271339.1"/>
    <property type="molecule type" value="Genomic_DNA"/>
</dbReference>
<keyword evidence="6" id="KW-1185">Reference proteome</keyword>
<reference evidence="5 6" key="1">
    <citation type="submission" date="2020-01" db="EMBL/GenBank/DDBJ databases">
        <authorList>
            <person name="Gupta K D."/>
        </authorList>
    </citation>
    <scope>NUCLEOTIDE SEQUENCE [LARGE SCALE GENOMIC DNA]</scope>
</reference>
<name>A0A8S0WD57_CYCAE</name>
<dbReference type="Pfam" id="PF06441">
    <property type="entry name" value="EHN"/>
    <property type="match status" value="1"/>
</dbReference>
<dbReference type="InterPro" id="IPR029058">
    <property type="entry name" value="AB_hydrolase_fold"/>
</dbReference>
<dbReference type="Gene3D" id="3.40.50.1820">
    <property type="entry name" value="alpha/beta hydrolase"/>
    <property type="match status" value="1"/>
</dbReference>
<dbReference type="InterPro" id="IPR000639">
    <property type="entry name" value="Epox_hydrolase-like"/>
</dbReference>
<organism evidence="5 6">
    <name type="scientific">Cyclocybe aegerita</name>
    <name type="common">Black poplar mushroom</name>
    <name type="synonym">Agrocybe aegerita</name>
    <dbReference type="NCBI Taxonomy" id="1973307"/>
    <lineage>
        <taxon>Eukaryota</taxon>
        <taxon>Fungi</taxon>
        <taxon>Dikarya</taxon>
        <taxon>Basidiomycota</taxon>
        <taxon>Agaricomycotina</taxon>
        <taxon>Agaricomycetes</taxon>
        <taxon>Agaricomycetidae</taxon>
        <taxon>Agaricales</taxon>
        <taxon>Agaricineae</taxon>
        <taxon>Bolbitiaceae</taxon>
        <taxon>Cyclocybe</taxon>
    </lineage>
</organism>
<dbReference type="PANTHER" id="PTHR21661:SF35">
    <property type="entry name" value="EPOXIDE HYDROLASE"/>
    <property type="match status" value="1"/>
</dbReference>
<dbReference type="InterPro" id="IPR010497">
    <property type="entry name" value="Epoxide_hydro_N"/>
</dbReference>
<dbReference type="OrthoDB" id="7130006at2759"/>